<accession>X1RRF7</accession>
<gene>
    <name evidence="1" type="ORF">S12H4_10800</name>
</gene>
<dbReference type="AlphaFoldDB" id="X1RRF7"/>
<name>X1RRF7_9ZZZZ</name>
<protein>
    <recommendedName>
        <fullName evidence="2">Pyruvate phosphate dikinase AMP/ATP-binding domain-containing protein</fullName>
    </recommendedName>
</protein>
<reference evidence="1" key="1">
    <citation type="journal article" date="2014" name="Front. Microbiol.">
        <title>High frequency of phylogenetically diverse reductive dehalogenase-homologous genes in deep subseafloor sedimentary metagenomes.</title>
        <authorList>
            <person name="Kawai M."/>
            <person name="Futagami T."/>
            <person name="Toyoda A."/>
            <person name="Takaki Y."/>
            <person name="Nishi S."/>
            <person name="Hori S."/>
            <person name="Arai W."/>
            <person name="Tsubouchi T."/>
            <person name="Morono Y."/>
            <person name="Uchiyama I."/>
            <person name="Ito T."/>
            <person name="Fujiyama A."/>
            <person name="Inagaki F."/>
            <person name="Takami H."/>
        </authorList>
    </citation>
    <scope>NUCLEOTIDE SEQUENCE</scope>
    <source>
        <strain evidence="1">Expedition CK06-06</strain>
    </source>
</reference>
<feature type="non-terminal residue" evidence="1">
    <location>
        <position position="1"/>
    </location>
</feature>
<evidence type="ECO:0008006" key="2">
    <source>
        <dbReference type="Google" id="ProtNLM"/>
    </source>
</evidence>
<sequence>VNLDPPPGTPKIFSFLQIRPIVESEQAAIIKLDEINKKETIIISDSVLGNGILKGLSDLVYVKPETFNPAKNESIAFAIEKINTKFRNEGRNYVLIGPGRWGSTDPWLGIPTKWAQISQARVIVESGLENYRIDPSQGTHFFQNLTSFRVGYFTINPFINDGYYDLKFLDNTKACYEDEYIRHIRFEKSLTIKIDGKNKKGVILKPESNTE</sequence>
<proteinExistence type="predicted"/>
<dbReference type="EMBL" id="BARW01004703">
    <property type="protein sequence ID" value="GAI65790.1"/>
    <property type="molecule type" value="Genomic_DNA"/>
</dbReference>
<comment type="caution">
    <text evidence="1">The sequence shown here is derived from an EMBL/GenBank/DDBJ whole genome shotgun (WGS) entry which is preliminary data.</text>
</comment>
<organism evidence="1">
    <name type="scientific">marine sediment metagenome</name>
    <dbReference type="NCBI Taxonomy" id="412755"/>
    <lineage>
        <taxon>unclassified sequences</taxon>
        <taxon>metagenomes</taxon>
        <taxon>ecological metagenomes</taxon>
    </lineage>
</organism>
<evidence type="ECO:0000313" key="1">
    <source>
        <dbReference type="EMBL" id="GAI65790.1"/>
    </source>
</evidence>